<name>A0AAV2STX6_MEGNR</name>
<feature type="region of interest" description="Disordered" evidence="1">
    <location>
        <begin position="1"/>
        <end position="27"/>
    </location>
</feature>
<dbReference type="AlphaFoldDB" id="A0AAV2STX6"/>
<evidence type="ECO:0000313" key="3">
    <source>
        <dbReference type="EMBL" id="CAL4233132.1"/>
    </source>
</evidence>
<evidence type="ECO:0000256" key="2">
    <source>
        <dbReference type="SAM" id="Phobius"/>
    </source>
</evidence>
<proteinExistence type="predicted"/>
<keyword evidence="2" id="KW-0812">Transmembrane</keyword>
<evidence type="ECO:0000256" key="1">
    <source>
        <dbReference type="SAM" id="MobiDB-lite"/>
    </source>
</evidence>
<dbReference type="EMBL" id="CAXKWB010111209">
    <property type="protein sequence ID" value="CAL4233132.1"/>
    <property type="molecule type" value="Genomic_DNA"/>
</dbReference>
<comment type="caution">
    <text evidence="3">The sequence shown here is derived from an EMBL/GenBank/DDBJ whole genome shotgun (WGS) entry which is preliminary data.</text>
</comment>
<protein>
    <submittedName>
        <fullName evidence="3">Uncharacterized protein</fullName>
    </submittedName>
</protein>
<reference evidence="3 4" key="1">
    <citation type="submission" date="2024-05" db="EMBL/GenBank/DDBJ databases">
        <authorList>
            <person name="Wallberg A."/>
        </authorList>
    </citation>
    <scope>NUCLEOTIDE SEQUENCE [LARGE SCALE GENOMIC DNA]</scope>
</reference>
<organism evidence="3 4">
    <name type="scientific">Meganyctiphanes norvegica</name>
    <name type="common">Northern krill</name>
    <name type="synonym">Thysanopoda norvegica</name>
    <dbReference type="NCBI Taxonomy" id="48144"/>
    <lineage>
        <taxon>Eukaryota</taxon>
        <taxon>Metazoa</taxon>
        <taxon>Ecdysozoa</taxon>
        <taxon>Arthropoda</taxon>
        <taxon>Crustacea</taxon>
        <taxon>Multicrustacea</taxon>
        <taxon>Malacostraca</taxon>
        <taxon>Eumalacostraca</taxon>
        <taxon>Eucarida</taxon>
        <taxon>Euphausiacea</taxon>
        <taxon>Euphausiidae</taxon>
        <taxon>Meganyctiphanes</taxon>
    </lineage>
</organism>
<keyword evidence="2" id="KW-0472">Membrane</keyword>
<evidence type="ECO:0000313" key="4">
    <source>
        <dbReference type="Proteomes" id="UP001497623"/>
    </source>
</evidence>
<dbReference type="Proteomes" id="UP001497623">
    <property type="component" value="Unassembled WGS sequence"/>
</dbReference>
<keyword evidence="4" id="KW-1185">Reference proteome</keyword>
<sequence>MHTSHITINNQKMENSPSSGTPADHAVNEDYRNTAPVNLNQIFVSRISRSLSLDSSIPVMPSLDTSTMVPFAPVYEMVTSSSKSTMPSMQQITEEKSISRSNSGASSDLYFPGDLGHKGKEDKLPLHGGLNNPIWVPPYICTHQGTNGEMCYVCKKDTDSSLEKRKQRPDFTVLNVYGPRAPPKKCKCGTITTLTTCFSVFALVFIVTFVLYDCVFKVHDRM</sequence>
<accession>A0AAV2STX6</accession>
<feature type="transmembrane region" description="Helical" evidence="2">
    <location>
        <begin position="191"/>
        <end position="212"/>
    </location>
</feature>
<keyword evidence="2" id="KW-1133">Transmembrane helix</keyword>
<gene>
    <name evidence="3" type="ORF">MNOR_LOCUS39904</name>
</gene>
<feature type="compositionally biased region" description="Polar residues" evidence="1">
    <location>
        <begin position="1"/>
        <end position="21"/>
    </location>
</feature>